<sequence length="389" mass="45864">MGGMIGYDLVALKVNDWYTEIKKGNVTDAEFLRKEIESLKEEMEENQTVLLYYSLIEFRHQIMLSYLKPKIASPELMGMWEGIKDQKEKVDCDEKQKNQMDYLIEFYFWYFKGVHYFRVYRVDKAINCYKTAEKVLEKLDDDNEKTEFYFSLAEAYYHMDQQQISLIYANKALDILLNQQLMDEKIARCYSVIGGNYLSKRQFDEALQYFEKSQLYAKNTKNEYLMASTIFNLGKCYAEVKKYSDALANFNTAIDIFKKNQTAHIPKVYYNKLFTLLKMGELHSANQTYNIGIEFAKEANDERFATQMNYLYHLYFEANHPDTPNKLKSWLELLKSKKIYDDVSELAIETARYYNESKQSDIAVGFYEIAIEAQKIIQGGELLNVKIKD</sequence>
<evidence type="ECO:0000256" key="3">
    <source>
        <dbReference type="ARBA" id="ARBA00022737"/>
    </source>
</evidence>
<gene>
    <name evidence="7" type="ORF">BSA145_20985</name>
</gene>
<keyword evidence="4 6" id="KW-0802">TPR repeat</keyword>
<dbReference type="SMART" id="SM00028">
    <property type="entry name" value="TPR"/>
    <property type="match status" value="5"/>
</dbReference>
<dbReference type="InterPro" id="IPR051476">
    <property type="entry name" value="Bac_ResReg_Asp_Phosphatase"/>
</dbReference>
<feature type="repeat" description="TPR" evidence="6">
    <location>
        <begin position="227"/>
        <end position="260"/>
    </location>
</feature>
<dbReference type="Pfam" id="PF18801">
    <property type="entry name" value="RapH_N"/>
    <property type="match status" value="1"/>
</dbReference>
<comment type="similarity">
    <text evidence="5">Belongs to the Rap family.</text>
</comment>
<evidence type="ECO:0000313" key="7">
    <source>
        <dbReference type="EMBL" id="APT48342.1"/>
    </source>
</evidence>
<evidence type="ECO:0000256" key="5">
    <source>
        <dbReference type="ARBA" id="ARBA00038253"/>
    </source>
</evidence>
<accession>A0A1L6ZPB1</accession>
<dbReference type="Pfam" id="PF13424">
    <property type="entry name" value="TPR_12"/>
    <property type="match status" value="1"/>
</dbReference>
<evidence type="ECO:0000256" key="1">
    <source>
        <dbReference type="ARBA" id="ARBA00004496"/>
    </source>
</evidence>
<dbReference type="InterPro" id="IPR011990">
    <property type="entry name" value="TPR-like_helical_dom_sf"/>
</dbReference>
<evidence type="ECO:0000313" key="8">
    <source>
        <dbReference type="Proteomes" id="UP000185426"/>
    </source>
</evidence>
<keyword evidence="7" id="KW-0614">Plasmid</keyword>
<dbReference type="SUPFAM" id="SSF48452">
    <property type="entry name" value="TPR-like"/>
    <property type="match status" value="1"/>
</dbReference>
<dbReference type="Gene3D" id="1.25.40.10">
    <property type="entry name" value="Tetratricopeptide repeat domain"/>
    <property type="match status" value="1"/>
</dbReference>
<keyword evidence="2" id="KW-0963">Cytoplasm</keyword>
<name>A0A1L6ZPB1_BACIA</name>
<dbReference type="GO" id="GO:0005737">
    <property type="term" value="C:cytoplasm"/>
    <property type="evidence" value="ECO:0007669"/>
    <property type="project" value="UniProtKB-SubCell"/>
</dbReference>
<dbReference type="EMBL" id="CP015608">
    <property type="protein sequence ID" value="APT48342.1"/>
    <property type="molecule type" value="Genomic_DNA"/>
</dbReference>
<protein>
    <submittedName>
        <fullName evidence="7">Uncharacterized protein</fullName>
    </submittedName>
</protein>
<dbReference type="PROSITE" id="PS50005">
    <property type="entry name" value="TPR"/>
    <property type="match status" value="2"/>
</dbReference>
<dbReference type="InterPro" id="IPR019734">
    <property type="entry name" value="TPR_rpt"/>
</dbReference>
<dbReference type="PANTHER" id="PTHR46630">
    <property type="entry name" value="TETRATRICOPEPTIDE REPEAT PROTEIN 29"/>
    <property type="match status" value="1"/>
</dbReference>
<reference evidence="7 8" key="1">
    <citation type="submission" date="2016-05" db="EMBL/GenBank/DDBJ databases">
        <title>Complete Genome and Methylome Analysis of Psychrotrophic Bacterial Isolates from Antarctic Lake Untersee.</title>
        <authorList>
            <person name="Fomenkov A."/>
            <person name="Akimov V.N."/>
            <person name="Vasilyeva L.V."/>
            <person name="Andersen D."/>
            <person name="Vincze T."/>
            <person name="Roberts R.J."/>
        </authorList>
    </citation>
    <scope>NUCLEOTIDE SEQUENCE [LARGE SCALE GENOMIC DNA]</scope>
    <source>
        <strain evidence="7 8">U14-5</strain>
        <plasmid evidence="7 8">unnamed1</plasmid>
    </source>
</reference>
<organism evidence="7 8">
    <name type="scientific">Bacillus safensis</name>
    <dbReference type="NCBI Taxonomy" id="561879"/>
    <lineage>
        <taxon>Bacteria</taxon>
        <taxon>Bacillati</taxon>
        <taxon>Bacillota</taxon>
        <taxon>Bacilli</taxon>
        <taxon>Bacillales</taxon>
        <taxon>Bacillaceae</taxon>
        <taxon>Bacillus</taxon>
    </lineage>
</organism>
<evidence type="ECO:0000256" key="4">
    <source>
        <dbReference type="ARBA" id="ARBA00022803"/>
    </source>
</evidence>
<dbReference type="PANTHER" id="PTHR46630:SF1">
    <property type="entry name" value="TETRATRICOPEPTIDE REPEAT PROTEIN 29"/>
    <property type="match status" value="1"/>
</dbReference>
<evidence type="ECO:0000256" key="2">
    <source>
        <dbReference type="ARBA" id="ARBA00022490"/>
    </source>
</evidence>
<proteinExistence type="inferred from homology"/>
<dbReference type="Proteomes" id="UP000185426">
    <property type="component" value="Plasmid unnamed1"/>
</dbReference>
<geneLocation type="plasmid" evidence="7 8">
    <name>unnamed1</name>
</geneLocation>
<evidence type="ECO:0000256" key="6">
    <source>
        <dbReference type="PROSITE-ProRule" id="PRU00339"/>
    </source>
</evidence>
<feature type="repeat" description="TPR" evidence="6">
    <location>
        <begin position="187"/>
        <end position="220"/>
    </location>
</feature>
<keyword evidence="3" id="KW-0677">Repeat</keyword>
<dbReference type="RefSeq" id="WP_075623769.1">
    <property type="nucleotide sequence ID" value="NZ_CP015608.1"/>
</dbReference>
<comment type="subcellular location">
    <subcellularLocation>
        <location evidence="1">Cytoplasm</location>
    </subcellularLocation>
</comment>
<dbReference type="AlphaFoldDB" id="A0A1L6ZPB1"/>